<dbReference type="InterPro" id="IPR037294">
    <property type="entry name" value="ABC_BtuC-like"/>
</dbReference>
<dbReference type="Pfam" id="PF01032">
    <property type="entry name" value="FecCD"/>
    <property type="match status" value="1"/>
</dbReference>
<evidence type="ECO:0000256" key="7">
    <source>
        <dbReference type="ARBA" id="ARBA00023136"/>
    </source>
</evidence>
<dbReference type="SUPFAM" id="SSF81345">
    <property type="entry name" value="ABC transporter involved in vitamin B12 uptake, BtuC"/>
    <property type="match status" value="1"/>
</dbReference>
<keyword evidence="6" id="KW-1133">Transmembrane helix</keyword>
<protein>
    <submittedName>
        <fullName evidence="8">Iron chelate uptake ABC transporter family permease subunit</fullName>
    </submittedName>
</protein>
<sequence length="339" mass="36765">MTDTNQTSLKQPKSFWLVFFTLGLLFFIVGYVSLRFGAVTFSHDTLGDIIQNPTDRSRLTLTFLNIRLPRVLATIIVGAALAVSGAVMQGITRNPIADPGLLGINSGAGLGLVVAYAFFHQLHYTSIILVCLSGSILASLMVFSLSYQIGKGYQQLRLILAGAMVSTFLTALGQAITTYFQLANRIIGWQAGGFVAVNWQMLYHIAPIIGFGLIMTQLLAHQLTILSLSETRSKALGQNTLLLTLIFMALVLLMASASVALAGNISFLGLIIPHFVKALFPSTYQRRLPLIAISGATFMMAVDLICRTINPPYETPLTAVISLVGLPVFLWLVRKGGRE</sequence>
<dbReference type="PANTHER" id="PTHR30472">
    <property type="entry name" value="FERRIC ENTEROBACTIN TRANSPORT SYSTEM PERMEASE PROTEIN"/>
    <property type="match status" value="1"/>
</dbReference>
<reference evidence="8 9" key="1">
    <citation type="submission" date="2019-11" db="EMBL/GenBank/DDBJ databases">
        <title>Streptococcus uberis isolated from clinical mastitis cases on a southeastern Queensland dairy.</title>
        <authorList>
            <person name="Workentine M.L."/>
            <person name="Price R."/>
            <person name="Olchowy T."/>
        </authorList>
    </citation>
    <scope>NUCLEOTIDE SEQUENCE [LARGE SCALE GENOMIC DNA]</scope>
    <source>
        <strain evidence="8 9">OLC4459-A17</strain>
    </source>
</reference>
<dbReference type="EMBL" id="WLXI01000057">
    <property type="protein sequence ID" value="MTD02353.1"/>
    <property type="molecule type" value="Genomic_DNA"/>
</dbReference>
<evidence type="ECO:0000256" key="4">
    <source>
        <dbReference type="ARBA" id="ARBA00022475"/>
    </source>
</evidence>
<keyword evidence="4" id="KW-1003">Cell membrane</keyword>
<dbReference type="GO" id="GO:0022857">
    <property type="term" value="F:transmembrane transporter activity"/>
    <property type="evidence" value="ECO:0007669"/>
    <property type="project" value="InterPro"/>
</dbReference>
<dbReference type="GO" id="GO:0033214">
    <property type="term" value="P:siderophore-iron import into cell"/>
    <property type="evidence" value="ECO:0007669"/>
    <property type="project" value="TreeGrafter"/>
</dbReference>
<keyword evidence="7" id="KW-0472">Membrane</keyword>
<dbReference type="GO" id="GO:0005886">
    <property type="term" value="C:plasma membrane"/>
    <property type="evidence" value="ECO:0007669"/>
    <property type="project" value="UniProtKB-SubCell"/>
</dbReference>
<dbReference type="Gene3D" id="1.10.3470.10">
    <property type="entry name" value="ABC transporter involved in vitamin B12 uptake, BtuC"/>
    <property type="match status" value="1"/>
</dbReference>
<evidence type="ECO:0000313" key="8">
    <source>
        <dbReference type="EMBL" id="MTD02353.1"/>
    </source>
</evidence>
<keyword evidence="3" id="KW-0813">Transport</keyword>
<evidence type="ECO:0000256" key="1">
    <source>
        <dbReference type="ARBA" id="ARBA00004651"/>
    </source>
</evidence>
<dbReference type="CDD" id="cd06550">
    <property type="entry name" value="TM_ABC_iron-siderophores_like"/>
    <property type="match status" value="1"/>
</dbReference>
<dbReference type="Proteomes" id="UP000483839">
    <property type="component" value="Unassembled WGS sequence"/>
</dbReference>
<comment type="subcellular location">
    <subcellularLocation>
        <location evidence="1">Cell membrane</location>
        <topology evidence="1">Multi-pass membrane protein</topology>
    </subcellularLocation>
</comment>
<evidence type="ECO:0000313" key="9">
    <source>
        <dbReference type="Proteomes" id="UP000483839"/>
    </source>
</evidence>
<comment type="caution">
    <text evidence="8">The sequence shown here is derived from an EMBL/GenBank/DDBJ whole genome shotgun (WGS) entry which is preliminary data.</text>
</comment>
<keyword evidence="5" id="KW-0812">Transmembrane</keyword>
<organism evidence="8 9">
    <name type="scientific">Streptococcus uberis</name>
    <dbReference type="NCBI Taxonomy" id="1349"/>
    <lineage>
        <taxon>Bacteria</taxon>
        <taxon>Bacillati</taxon>
        <taxon>Bacillota</taxon>
        <taxon>Bacilli</taxon>
        <taxon>Lactobacillales</taxon>
        <taxon>Streptococcaceae</taxon>
        <taxon>Streptococcus</taxon>
    </lineage>
</organism>
<dbReference type="AlphaFoldDB" id="A0A2X4HIB5"/>
<dbReference type="OMA" id="MQGVFGN"/>
<accession>A0A2X4HIB5</accession>
<dbReference type="InterPro" id="IPR000522">
    <property type="entry name" value="ABC_transptr_permease_BtuC"/>
</dbReference>
<dbReference type="PANTHER" id="PTHR30472:SF65">
    <property type="entry name" value="SIDEROPHORE TRANSPORT SYSTEM PERMEASE PROTEIN YFIZ-RELATED"/>
    <property type="match status" value="1"/>
</dbReference>
<comment type="similarity">
    <text evidence="2">Belongs to the binding-protein-dependent transport system permease family. FecCD subfamily.</text>
</comment>
<dbReference type="RefSeq" id="WP_012657957.1">
    <property type="nucleotide sequence ID" value="NZ_CP022435.1"/>
</dbReference>
<evidence type="ECO:0000256" key="6">
    <source>
        <dbReference type="ARBA" id="ARBA00022989"/>
    </source>
</evidence>
<proteinExistence type="inferred from homology"/>
<gene>
    <name evidence="8" type="ORF">GKS16_08735</name>
</gene>
<name>A0A2X4HIB5_STRUB</name>
<evidence type="ECO:0000256" key="3">
    <source>
        <dbReference type="ARBA" id="ARBA00022448"/>
    </source>
</evidence>
<evidence type="ECO:0000256" key="5">
    <source>
        <dbReference type="ARBA" id="ARBA00022692"/>
    </source>
</evidence>
<evidence type="ECO:0000256" key="2">
    <source>
        <dbReference type="ARBA" id="ARBA00007935"/>
    </source>
</evidence>